<reference evidence="17" key="1">
    <citation type="submission" date="2021-02" db="EMBL/GenBank/DDBJ databases">
        <title>The CRISPR/cas machinery reduction and long-range gene transfer in the hot spring cyanobacterium Synechococcus.</title>
        <authorList>
            <person name="Dvorak P."/>
            <person name="Jahodarova E."/>
            <person name="Hasler P."/>
            <person name="Poulickova A."/>
        </authorList>
    </citation>
    <scope>NUCLEOTIDE SEQUENCE</scope>
    <source>
        <strain evidence="17">Rupite</strain>
    </source>
</reference>
<keyword evidence="10 16" id="KW-1133">Transmembrane helix</keyword>
<keyword evidence="7" id="KW-0547">Nucleotide-binding</keyword>
<keyword evidence="5" id="KW-0808">Transferase</keyword>
<evidence type="ECO:0000256" key="13">
    <source>
        <dbReference type="ARBA" id="ARBA00023209"/>
    </source>
</evidence>
<evidence type="ECO:0000256" key="15">
    <source>
        <dbReference type="SAM" id="MobiDB-lite"/>
    </source>
</evidence>
<protein>
    <submittedName>
        <fullName evidence="17">Diacylglycerol kinase family protein</fullName>
    </submittedName>
</protein>
<comment type="similarity">
    <text evidence="2">Belongs to the bacterial diacylglycerol kinase family.</text>
</comment>
<evidence type="ECO:0000256" key="1">
    <source>
        <dbReference type="ARBA" id="ARBA00004651"/>
    </source>
</evidence>
<evidence type="ECO:0000256" key="8">
    <source>
        <dbReference type="ARBA" id="ARBA00022777"/>
    </source>
</evidence>
<keyword evidence="11" id="KW-0443">Lipid metabolism</keyword>
<evidence type="ECO:0000256" key="14">
    <source>
        <dbReference type="ARBA" id="ARBA00023264"/>
    </source>
</evidence>
<evidence type="ECO:0000313" key="17">
    <source>
        <dbReference type="EMBL" id="MCJ2543910.1"/>
    </source>
</evidence>
<keyword evidence="6 16" id="KW-0812">Transmembrane</keyword>
<keyword evidence="13" id="KW-0594">Phospholipid biosynthesis</keyword>
<dbReference type="InterPro" id="IPR036945">
    <property type="entry name" value="DAGK_sf"/>
</dbReference>
<comment type="caution">
    <text evidence="17">The sequence shown here is derived from an EMBL/GenBank/DDBJ whole genome shotgun (WGS) entry which is preliminary data.</text>
</comment>
<evidence type="ECO:0000256" key="5">
    <source>
        <dbReference type="ARBA" id="ARBA00022679"/>
    </source>
</evidence>
<organism evidence="17 18">
    <name type="scientific">Thermostichus vulcanus str. 'Rupite'</name>
    <dbReference type="NCBI Taxonomy" id="2813851"/>
    <lineage>
        <taxon>Bacteria</taxon>
        <taxon>Bacillati</taxon>
        <taxon>Cyanobacteriota</taxon>
        <taxon>Cyanophyceae</taxon>
        <taxon>Thermostichales</taxon>
        <taxon>Thermostichaceae</taxon>
        <taxon>Thermostichus</taxon>
    </lineage>
</organism>
<keyword evidence="4" id="KW-0444">Lipid biosynthesis</keyword>
<feature type="transmembrane region" description="Helical" evidence="16">
    <location>
        <begin position="121"/>
        <end position="140"/>
    </location>
</feature>
<dbReference type="Gene3D" id="1.10.287.3610">
    <property type="match status" value="1"/>
</dbReference>
<keyword evidence="8 17" id="KW-0418">Kinase</keyword>
<gene>
    <name evidence="17" type="ORF">JX360_13530</name>
</gene>
<evidence type="ECO:0000256" key="2">
    <source>
        <dbReference type="ARBA" id="ARBA00005967"/>
    </source>
</evidence>
<evidence type="ECO:0000256" key="12">
    <source>
        <dbReference type="ARBA" id="ARBA00023136"/>
    </source>
</evidence>
<dbReference type="CDD" id="cd14265">
    <property type="entry name" value="UDPK_IM_like"/>
    <property type="match status" value="1"/>
</dbReference>
<evidence type="ECO:0000256" key="10">
    <source>
        <dbReference type="ARBA" id="ARBA00022989"/>
    </source>
</evidence>
<evidence type="ECO:0000256" key="16">
    <source>
        <dbReference type="SAM" id="Phobius"/>
    </source>
</evidence>
<dbReference type="Proteomes" id="UP000830835">
    <property type="component" value="Unassembled WGS sequence"/>
</dbReference>
<dbReference type="PANTHER" id="PTHR34299">
    <property type="entry name" value="DIACYLGLYCEROL KINASE"/>
    <property type="match status" value="1"/>
</dbReference>
<feature type="transmembrane region" description="Helical" evidence="16">
    <location>
        <begin position="96"/>
        <end position="115"/>
    </location>
</feature>
<dbReference type="InterPro" id="IPR000829">
    <property type="entry name" value="DAGK"/>
</dbReference>
<dbReference type="PROSITE" id="PS01069">
    <property type="entry name" value="DAGK_PROKAR"/>
    <property type="match status" value="1"/>
</dbReference>
<evidence type="ECO:0000256" key="9">
    <source>
        <dbReference type="ARBA" id="ARBA00022840"/>
    </source>
</evidence>
<dbReference type="EMBL" id="JAFIRA010000040">
    <property type="protein sequence ID" value="MCJ2543910.1"/>
    <property type="molecule type" value="Genomic_DNA"/>
</dbReference>
<sequence>MASSSSRSLQRLQVERSRLVAFRRRGVHLNSAVVAPDPSTDSSATDTLGDVQRDPSPKAVDPWQRPPSWRVATNLGKSFYYAGKGLLYAMCTQRNFRIHMAVAAVAFALGFGLRLSAVEMALISLATGLVMALELVNTALEAVVDLTLGNKYHLLAAIAKDCAAGAVLIAAVVALLVAAWLFLPPLLLLLQNGSGAVK</sequence>
<evidence type="ECO:0000256" key="6">
    <source>
        <dbReference type="ARBA" id="ARBA00022692"/>
    </source>
</evidence>
<feature type="transmembrane region" description="Helical" evidence="16">
    <location>
        <begin position="161"/>
        <end position="183"/>
    </location>
</feature>
<evidence type="ECO:0000256" key="4">
    <source>
        <dbReference type="ARBA" id="ARBA00022516"/>
    </source>
</evidence>
<name>A0ABT0CEY5_THEVL</name>
<evidence type="ECO:0000256" key="3">
    <source>
        <dbReference type="ARBA" id="ARBA00022475"/>
    </source>
</evidence>
<dbReference type="InterPro" id="IPR033717">
    <property type="entry name" value="UDPK"/>
</dbReference>
<accession>A0ABT0CEY5</accession>
<keyword evidence="12 16" id="KW-0472">Membrane</keyword>
<evidence type="ECO:0000256" key="11">
    <source>
        <dbReference type="ARBA" id="ARBA00023098"/>
    </source>
</evidence>
<comment type="subcellular location">
    <subcellularLocation>
        <location evidence="1">Cell membrane</location>
        <topology evidence="1">Multi-pass membrane protein</topology>
    </subcellularLocation>
</comment>
<dbReference type="GO" id="GO:0016301">
    <property type="term" value="F:kinase activity"/>
    <property type="evidence" value="ECO:0007669"/>
    <property type="project" value="UniProtKB-KW"/>
</dbReference>
<proteinExistence type="inferred from homology"/>
<dbReference type="PANTHER" id="PTHR34299:SF1">
    <property type="entry name" value="DIACYLGLYCEROL KINASE"/>
    <property type="match status" value="1"/>
</dbReference>
<feature type="region of interest" description="Disordered" evidence="15">
    <location>
        <begin position="33"/>
        <end position="64"/>
    </location>
</feature>
<evidence type="ECO:0000256" key="7">
    <source>
        <dbReference type="ARBA" id="ARBA00022741"/>
    </source>
</evidence>
<keyword evidence="14" id="KW-1208">Phospholipid metabolism</keyword>
<keyword evidence="9" id="KW-0067">ATP-binding</keyword>
<dbReference type="Pfam" id="PF01219">
    <property type="entry name" value="DAGK_prokar"/>
    <property type="match status" value="1"/>
</dbReference>
<keyword evidence="3" id="KW-1003">Cell membrane</keyword>
<keyword evidence="18" id="KW-1185">Reference proteome</keyword>
<evidence type="ECO:0000313" key="18">
    <source>
        <dbReference type="Proteomes" id="UP000830835"/>
    </source>
</evidence>